<name>A0A7W8YSC9_9SPHI</name>
<dbReference type="AlphaFoldDB" id="A0A7W8YSC9"/>
<organism evidence="1 2">
    <name type="scientific">Pedobacter cryoconitis</name>
    <dbReference type="NCBI Taxonomy" id="188932"/>
    <lineage>
        <taxon>Bacteria</taxon>
        <taxon>Pseudomonadati</taxon>
        <taxon>Bacteroidota</taxon>
        <taxon>Sphingobacteriia</taxon>
        <taxon>Sphingobacteriales</taxon>
        <taxon>Sphingobacteriaceae</taxon>
        <taxon>Pedobacter</taxon>
    </lineage>
</organism>
<dbReference type="Proteomes" id="UP000537718">
    <property type="component" value="Unassembled WGS sequence"/>
</dbReference>
<keyword evidence="1" id="KW-0648">Protein biosynthesis</keyword>
<comment type="caution">
    <text evidence="1">The sequence shown here is derived from an EMBL/GenBank/DDBJ whole genome shotgun (WGS) entry which is preliminary data.</text>
</comment>
<dbReference type="GO" id="GO:0003743">
    <property type="term" value="F:translation initiation factor activity"/>
    <property type="evidence" value="ECO:0007669"/>
    <property type="project" value="UniProtKB-KW"/>
</dbReference>
<keyword evidence="1" id="KW-0396">Initiation factor</keyword>
<protein>
    <submittedName>
        <fullName evidence="1">Translation initiation factor IF-1</fullName>
    </submittedName>
</protein>
<accession>A0A7W8YSC9</accession>
<dbReference type="EMBL" id="JACHCF010000004">
    <property type="protein sequence ID" value="MBB5620943.1"/>
    <property type="molecule type" value="Genomic_DNA"/>
</dbReference>
<evidence type="ECO:0000313" key="2">
    <source>
        <dbReference type="Proteomes" id="UP000537718"/>
    </source>
</evidence>
<dbReference type="Pfam" id="PF14054">
    <property type="entry name" value="DUF4249"/>
    <property type="match status" value="1"/>
</dbReference>
<sequence length="190" mass="21021">MTDNKGNSYPLTETAPGNYTIDLLAGVPGNTYTMNVLTNGKNYISQSVMPAVVKLDSVTTKTSDFDSKKRQVIIHYQDTPGIANQYRVVMYVNTVQVKAVFAYNDDFNDGKYVRNEIREQDIDIYPGDKVTIEMQCIDKPVYTYWLTLMQQSDSGPGGGVTPSNPPANISPQVLGYFSAHTTQTISVIAK</sequence>
<gene>
    <name evidence="1" type="ORF">HDE69_001996</name>
</gene>
<proteinExistence type="predicted"/>
<dbReference type="InterPro" id="IPR025345">
    <property type="entry name" value="DUF4249"/>
</dbReference>
<reference evidence="1 2" key="1">
    <citation type="submission" date="2020-08" db="EMBL/GenBank/DDBJ databases">
        <title>Genomic Encyclopedia of Type Strains, Phase IV (KMG-V): Genome sequencing to study the core and pangenomes of soil and plant-associated prokaryotes.</title>
        <authorList>
            <person name="Whitman W."/>
        </authorList>
    </citation>
    <scope>NUCLEOTIDE SEQUENCE [LARGE SCALE GENOMIC DNA]</scope>
    <source>
        <strain evidence="1 2">MP7CTX6</strain>
    </source>
</reference>
<evidence type="ECO:0000313" key="1">
    <source>
        <dbReference type="EMBL" id="MBB5620943.1"/>
    </source>
</evidence>
<dbReference type="RefSeq" id="WP_183866944.1">
    <property type="nucleotide sequence ID" value="NZ_JACHCF010000004.1"/>
</dbReference>